<dbReference type="Pfam" id="PF01553">
    <property type="entry name" value="Acyltransferase"/>
    <property type="match status" value="1"/>
</dbReference>
<dbReference type="GeneID" id="25565536"/>
<dbReference type="InterPro" id="IPR000872">
    <property type="entry name" value="Tafazzin"/>
</dbReference>
<comment type="catalytic activity">
    <reaction evidence="11">
        <text>1'-[1,2-diacyl-sn-glycero-3-phospho],3'-[1-acyl-sn-glycero-3-phospho]-glycerol + a 1,2-diacyl-sn-glycero-3-phosphocholine = a cardiolipin + a 1-acyl-sn-glycero-3-phosphocholine</text>
        <dbReference type="Rhea" id="RHEA:33731"/>
        <dbReference type="ChEBI" id="CHEBI:57643"/>
        <dbReference type="ChEBI" id="CHEBI:58168"/>
        <dbReference type="ChEBI" id="CHEBI:62237"/>
        <dbReference type="ChEBI" id="CHEBI:64743"/>
    </reaction>
    <physiologicalReaction direction="left-to-right" evidence="11">
        <dbReference type="Rhea" id="RHEA:33732"/>
    </physiologicalReaction>
    <physiologicalReaction direction="right-to-left" evidence="11">
        <dbReference type="Rhea" id="RHEA:33733"/>
    </physiologicalReaction>
</comment>
<protein>
    <recommendedName>
        <fullName evidence="12">Tafazzin family protein</fullName>
    </recommendedName>
</protein>
<evidence type="ECO:0000313" key="14">
    <source>
        <dbReference type="EMBL" id="KNC50212.1"/>
    </source>
</evidence>
<keyword evidence="9 14" id="KW-0012">Acyltransferase</keyword>
<dbReference type="Proteomes" id="UP000054408">
    <property type="component" value="Unassembled WGS sequence"/>
</dbReference>
<reference evidence="14 15" key="1">
    <citation type="submission" date="2010-05" db="EMBL/GenBank/DDBJ databases">
        <title>The Genome Sequence of Thecamonas trahens ATCC 50062.</title>
        <authorList>
            <consortium name="The Broad Institute Genome Sequencing Platform"/>
            <person name="Russ C."/>
            <person name="Cuomo C."/>
            <person name="Shea T."/>
            <person name="Young S.K."/>
            <person name="Zeng Q."/>
            <person name="Koehrsen M."/>
            <person name="Haas B."/>
            <person name="Borodovsky M."/>
            <person name="Guigo R."/>
            <person name="Alvarado L."/>
            <person name="Berlin A."/>
            <person name="Bochicchio J."/>
            <person name="Borenstein D."/>
            <person name="Chapman S."/>
            <person name="Chen Z."/>
            <person name="Freedman E."/>
            <person name="Gellesch M."/>
            <person name="Goldberg J."/>
            <person name="Griggs A."/>
            <person name="Gujja S."/>
            <person name="Heilman E."/>
            <person name="Heiman D."/>
            <person name="Hepburn T."/>
            <person name="Howarth C."/>
            <person name="Jen D."/>
            <person name="Larson L."/>
            <person name="Mehta T."/>
            <person name="Park D."/>
            <person name="Pearson M."/>
            <person name="Roberts A."/>
            <person name="Saif S."/>
            <person name="Shenoy N."/>
            <person name="Sisk P."/>
            <person name="Stolte C."/>
            <person name="Sykes S."/>
            <person name="Thomson T."/>
            <person name="Walk T."/>
            <person name="White J."/>
            <person name="Yandava C."/>
            <person name="Burger G."/>
            <person name="Gray M.W."/>
            <person name="Holland P.W.H."/>
            <person name="King N."/>
            <person name="Lang F.B.F."/>
            <person name="Roger A.J."/>
            <person name="Ruiz-Trillo I."/>
            <person name="Lander E."/>
            <person name="Nusbaum C."/>
        </authorList>
    </citation>
    <scope>NUCLEOTIDE SEQUENCE [LARGE SCALE GENOMIC DNA]</scope>
    <source>
        <strain evidence="14 15">ATCC 50062</strain>
    </source>
</reference>
<dbReference type="AlphaFoldDB" id="A0A0L0DCZ3"/>
<evidence type="ECO:0000259" key="13">
    <source>
        <dbReference type="SMART" id="SM00563"/>
    </source>
</evidence>
<dbReference type="GO" id="GO:0005741">
    <property type="term" value="C:mitochondrial outer membrane"/>
    <property type="evidence" value="ECO:0007669"/>
    <property type="project" value="UniProtKB-SubCell"/>
</dbReference>
<dbReference type="RefSeq" id="XP_013757047.1">
    <property type="nucleotide sequence ID" value="XM_013901593.1"/>
</dbReference>
<dbReference type="eggNOG" id="KOG2847">
    <property type="taxonomic scope" value="Eukaryota"/>
</dbReference>
<keyword evidence="3 14" id="KW-0808">Transferase</keyword>
<evidence type="ECO:0000256" key="9">
    <source>
        <dbReference type="ARBA" id="ARBA00023315"/>
    </source>
</evidence>
<evidence type="ECO:0000256" key="12">
    <source>
        <dbReference type="RuleBase" id="RU365062"/>
    </source>
</evidence>
<evidence type="ECO:0000313" key="15">
    <source>
        <dbReference type="Proteomes" id="UP000054408"/>
    </source>
</evidence>
<dbReference type="PRINTS" id="PR00979">
    <property type="entry name" value="TAFAZZIN"/>
</dbReference>
<name>A0A0L0DCZ3_THETB</name>
<dbReference type="GO" id="GO:0008374">
    <property type="term" value="F:O-acyltransferase activity"/>
    <property type="evidence" value="ECO:0007669"/>
    <property type="project" value="TreeGrafter"/>
</dbReference>
<dbReference type="SUPFAM" id="SSF69593">
    <property type="entry name" value="Glycerol-3-phosphate (1)-acyltransferase"/>
    <property type="match status" value="1"/>
</dbReference>
<dbReference type="InterPro" id="IPR002123">
    <property type="entry name" value="Plipid/glycerol_acylTrfase"/>
</dbReference>
<dbReference type="GO" id="GO:0005743">
    <property type="term" value="C:mitochondrial inner membrane"/>
    <property type="evidence" value="ECO:0007669"/>
    <property type="project" value="UniProtKB-SubCell"/>
</dbReference>
<keyword evidence="4" id="KW-1000">Mitochondrion outer membrane</keyword>
<evidence type="ECO:0000256" key="11">
    <source>
        <dbReference type="ARBA" id="ARBA00047906"/>
    </source>
</evidence>
<dbReference type="OrthoDB" id="193467at2759"/>
<keyword evidence="5" id="KW-0999">Mitochondrion inner membrane</keyword>
<comment type="subcellular location">
    <subcellularLocation>
        <location evidence="1">Mitochondrion inner membrane</location>
        <topology evidence="1">Peripheral membrane protein</topology>
        <orientation evidence="1">Intermembrane side</orientation>
    </subcellularLocation>
    <subcellularLocation>
        <location evidence="10">Mitochondrion outer membrane</location>
        <topology evidence="10">Peripheral membrane protein</topology>
        <orientation evidence="10">Intermembrane side</orientation>
    </subcellularLocation>
</comment>
<keyword evidence="6" id="KW-0443">Lipid metabolism</keyword>
<gene>
    <name evidence="14" type="ORF">AMSG_06358</name>
</gene>
<organism evidence="14 15">
    <name type="scientific">Thecamonas trahens ATCC 50062</name>
    <dbReference type="NCBI Taxonomy" id="461836"/>
    <lineage>
        <taxon>Eukaryota</taxon>
        <taxon>Apusozoa</taxon>
        <taxon>Apusomonadida</taxon>
        <taxon>Apusomonadidae</taxon>
        <taxon>Thecamonas</taxon>
    </lineage>
</organism>
<keyword evidence="7" id="KW-0496">Mitochondrion</keyword>
<dbReference type="CDD" id="cd07989">
    <property type="entry name" value="LPLAT_AGPAT-like"/>
    <property type="match status" value="1"/>
</dbReference>
<comment type="similarity">
    <text evidence="2 12">Belongs to the taffazin family.</text>
</comment>
<evidence type="ECO:0000256" key="6">
    <source>
        <dbReference type="ARBA" id="ARBA00023098"/>
    </source>
</evidence>
<dbReference type="GO" id="GO:0006644">
    <property type="term" value="P:phospholipid metabolic process"/>
    <property type="evidence" value="ECO:0007669"/>
    <property type="project" value="InterPro"/>
</dbReference>
<evidence type="ECO:0000256" key="2">
    <source>
        <dbReference type="ARBA" id="ARBA00010524"/>
    </source>
</evidence>
<keyword evidence="15" id="KW-1185">Reference proteome</keyword>
<accession>A0A0L0DCZ3</accession>
<dbReference type="STRING" id="461836.A0A0L0DCZ3"/>
<sequence>MWGDGGGRVAAVHRPSHNVNRWHIADMATEHSSERAPGAKPSSPWMERAVVGVLGGLSRLFMQVFSSTKVSGRERLVAAVEERDEGVGLVTVSNHVSIYDDPFTVAAAVPWMWLWDTHKLRSTLCATNRCFFHPVIGKILSLGRVLPVQRGDGMYQPYMDDVVARVAAGEWIHLFPEGTRTALPPAMLPLRPGIGRLVADPPVTPVVLPLVHVGMHTLAGRGSVVPSVGQAVTIVVGEPVAFDDLLAAYAPGSVSDLPRDEREALYNAIALRLQRVMHNLLLEANAVHHAQPH</sequence>
<dbReference type="PANTHER" id="PTHR12497">
    <property type="entry name" value="TAZ PROTEIN TAFAZZIN"/>
    <property type="match status" value="1"/>
</dbReference>
<evidence type="ECO:0000256" key="7">
    <source>
        <dbReference type="ARBA" id="ARBA00023128"/>
    </source>
</evidence>
<dbReference type="PANTHER" id="PTHR12497:SF0">
    <property type="entry name" value="TAFAZZIN"/>
    <property type="match status" value="1"/>
</dbReference>
<dbReference type="SMART" id="SM00563">
    <property type="entry name" value="PlsC"/>
    <property type="match status" value="1"/>
</dbReference>
<evidence type="ECO:0000256" key="8">
    <source>
        <dbReference type="ARBA" id="ARBA00023136"/>
    </source>
</evidence>
<keyword evidence="8" id="KW-0472">Membrane</keyword>
<evidence type="ECO:0000256" key="5">
    <source>
        <dbReference type="ARBA" id="ARBA00022792"/>
    </source>
</evidence>
<proteinExistence type="inferred from homology"/>
<feature type="domain" description="Phospholipid/glycerol acyltransferase" evidence="13">
    <location>
        <begin position="89"/>
        <end position="215"/>
    </location>
</feature>
<evidence type="ECO:0000256" key="1">
    <source>
        <dbReference type="ARBA" id="ARBA00004137"/>
    </source>
</evidence>
<evidence type="ECO:0000256" key="10">
    <source>
        <dbReference type="ARBA" id="ARBA00024323"/>
    </source>
</evidence>
<evidence type="ECO:0000256" key="3">
    <source>
        <dbReference type="ARBA" id="ARBA00022679"/>
    </source>
</evidence>
<dbReference type="EMBL" id="GL349460">
    <property type="protein sequence ID" value="KNC50212.1"/>
    <property type="molecule type" value="Genomic_DNA"/>
</dbReference>
<dbReference type="OMA" id="TTGWFNT"/>
<evidence type="ECO:0000256" key="4">
    <source>
        <dbReference type="ARBA" id="ARBA00022787"/>
    </source>
</evidence>